<dbReference type="SUPFAM" id="SSF81383">
    <property type="entry name" value="F-box domain"/>
    <property type="match status" value="1"/>
</dbReference>
<gene>
    <name evidence="2" type="ORF">BDA99DRAFT_1784</name>
</gene>
<sequence length="102" mass="12039">MTTPTTITINNDTLFNTLPFDILSHIFSYLTKTESLRCMLVCKTWYADLPQYTKLVWRTLKIRGNVSYFKQSRTWLKFIGLHVKGRVNGIDKMTRKKSSRFI</sequence>
<comment type="caution">
    <text evidence="2">The sequence shown here is derived from an EMBL/GenBank/DDBJ whole genome shotgun (WGS) entry which is preliminary data.</text>
</comment>
<feature type="domain" description="F-box" evidence="1">
    <location>
        <begin position="12"/>
        <end position="60"/>
    </location>
</feature>
<protein>
    <recommendedName>
        <fullName evidence="1">F-box domain-containing protein</fullName>
    </recommendedName>
</protein>
<organism evidence="2 3">
    <name type="scientific">Phascolomyces articulosus</name>
    <dbReference type="NCBI Taxonomy" id="60185"/>
    <lineage>
        <taxon>Eukaryota</taxon>
        <taxon>Fungi</taxon>
        <taxon>Fungi incertae sedis</taxon>
        <taxon>Mucoromycota</taxon>
        <taxon>Mucoromycotina</taxon>
        <taxon>Mucoromycetes</taxon>
        <taxon>Mucorales</taxon>
        <taxon>Lichtheimiaceae</taxon>
        <taxon>Phascolomyces</taxon>
    </lineage>
</organism>
<dbReference type="Gene3D" id="1.20.1280.50">
    <property type="match status" value="1"/>
</dbReference>
<evidence type="ECO:0000313" key="3">
    <source>
        <dbReference type="Proteomes" id="UP001209540"/>
    </source>
</evidence>
<dbReference type="Proteomes" id="UP001209540">
    <property type="component" value="Unassembled WGS sequence"/>
</dbReference>
<dbReference type="EMBL" id="JAIXMP010000001">
    <property type="protein sequence ID" value="KAI9278257.1"/>
    <property type="molecule type" value="Genomic_DNA"/>
</dbReference>
<evidence type="ECO:0000259" key="1">
    <source>
        <dbReference type="PROSITE" id="PS50181"/>
    </source>
</evidence>
<keyword evidence="3" id="KW-1185">Reference proteome</keyword>
<dbReference type="Pfam" id="PF12937">
    <property type="entry name" value="F-box-like"/>
    <property type="match status" value="1"/>
</dbReference>
<dbReference type="PROSITE" id="PS50181">
    <property type="entry name" value="FBOX"/>
    <property type="match status" value="1"/>
</dbReference>
<dbReference type="InterPro" id="IPR001810">
    <property type="entry name" value="F-box_dom"/>
</dbReference>
<evidence type="ECO:0000313" key="2">
    <source>
        <dbReference type="EMBL" id="KAI9278257.1"/>
    </source>
</evidence>
<reference evidence="2" key="2">
    <citation type="submission" date="2023-02" db="EMBL/GenBank/DDBJ databases">
        <authorList>
            <consortium name="DOE Joint Genome Institute"/>
            <person name="Mondo S.J."/>
            <person name="Chang Y."/>
            <person name="Wang Y."/>
            <person name="Ahrendt S."/>
            <person name="Andreopoulos W."/>
            <person name="Barry K."/>
            <person name="Beard J."/>
            <person name="Benny G.L."/>
            <person name="Blankenship S."/>
            <person name="Bonito G."/>
            <person name="Cuomo C."/>
            <person name="Desiro A."/>
            <person name="Gervers K.A."/>
            <person name="Hundley H."/>
            <person name="Kuo A."/>
            <person name="LaButti K."/>
            <person name="Lang B.F."/>
            <person name="Lipzen A."/>
            <person name="O'Donnell K."/>
            <person name="Pangilinan J."/>
            <person name="Reynolds N."/>
            <person name="Sandor L."/>
            <person name="Smith M.W."/>
            <person name="Tsang A."/>
            <person name="Grigoriev I.V."/>
            <person name="Stajich J.E."/>
            <person name="Spatafora J.W."/>
        </authorList>
    </citation>
    <scope>NUCLEOTIDE SEQUENCE</scope>
    <source>
        <strain evidence="2">RSA 2281</strain>
    </source>
</reference>
<proteinExistence type="predicted"/>
<name>A0AAD5KQN1_9FUNG</name>
<dbReference type="InterPro" id="IPR036047">
    <property type="entry name" value="F-box-like_dom_sf"/>
</dbReference>
<accession>A0AAD5KQN1</accession>
<reference evidence="2" key="1">
    <citation type="journal article" date="2022" name="IScience">
        <title>Evolution of zygomycete secretomes and the origins of terrestrial fungal ecologies.</title>
        <authorList>
            <person name="Chang Y."/>
            <person name="Wang Y."/>
            <person name="Mondo S."/>
            <person name="Ahrendt S."/>
            <person name="Andreopoulos W."/>
            <person name="Barry K."/>
            <person name="Beard J."/>
            <person name="Benny G.L."/>
            <person name="Blankenship S."/>
            <person name="Bonito G."/>
            <person name="Cuomo C."/>
            <person name="Desiro A."/>
            <person name="Gervers K.A."/>
            <person name="Hundley H."/>
            <person name="Kuo A."/>
            <person name="LaButti K."/>
            <person name="Lang B.F."/>
            <person name="Lipzen A."/>
            <person name="O'Donnell K."/>
            <person name="Pangilinan J."/>
            <person name="Reynolds N."/>
            <person name="Sandor L."/>
            <person name="Smith M.E."/>
            <person name="Tsang A."/>
            <person name="Grigoriev I.V."/>
            <person name="Stajich J.E."/>
            <person name="Spatafora J.W."/>
        </authorList>
    </citation>
    <scope>NUCLEOTIDE SEQUENCE</scope>
    <source>
        <strain evidence="2">RSA 2281</strain>
    </source>
</reference>
<dbReference type="AlphaFoldDB" id="A0AAD5KQN1"/>